<evidence type="ECO:0000313" key="2">
    <source>
        <dbReference type="EMBL" id="CAL1401230.1"/>
    </source>
</evidence>
<name>A0AAV2FUK2_9ROSI</name>
<dbReference type="EMBL" id="OZ034820">
    <property type="protein sequence ID" value="CAL1401230.1"/>
    <property type="molecule type" value="Genomic_DNA"/>
</dbReference>
<keyword evidence="3" id="KW-1185">Reference proteome</keyword>
<dbReference type="Proteomes" id="UP001497516">
    <property type="component" value="Chromosome 7"/>
</dbReference>
<evidence type="ECO:0000256" key="1">
    <source>
        <dbReference type="SAM" id="MobiDB-lite"/>
    </source>
</evidence>
<proteinExistence type="predicted"/>
<protein>
    <submittedName>
        <fullName evidence="2">Uncharacterized protein</fullName>
    </submittedName>
</protein>
<reference evidence="2 3" key="1">
    <citation type="submission" date="2024-04" db="EMBL/GenBank/DDBJ databases">
        <authorList>
            <person name="Fracassetti M."/>
        </authorList>
    </citation>
    <scope>NUCLEOTIDE SEQUENCE [LARGE SCALE GENOMIC DNA]</scope>
</reference>
<gene>
    <name evidence="2" type="ORF">LTRI10_LOCUS41299</name>
</gene>
<accession>A0AAV2FUK2</accession>
<organism evidence="2 3">
    <name type="scientific">Linum trigynum</name>
    <dbReference type="NCBI Taxonomy" id="586398"/>
    <lineage>
        <taxon>Eukaryota</taxon>
        <taxon>Viridiplantae</taxon>
        <taxon>Streptophyta</taxon>
        <taxon>Embryophyta</taxon>
        <taxon>Tracheophyta</taxon>
        <taxon>Spermatophyta</taxon>
        <taxon>Magnoliopsida</taxon>
        <taxon>eudicotyledons</taxon>
        <taxon>Gunneridae</taxon>
        <taxon>Pentapetalae</taxon>
        <taxon>rosids</taxon>
        <taxon>fabids</taxon>
        <taxon>Malpighiales</taxon>
        <taxon>Linaceae</taxon>
        <taxon>Linum</taxon>
    </lineage>
</organism>
<sequence>MKKQPTPLQYTATDQIEGTAISEPPSLPDRGKGLVRFPRRQAGSTFKKKKKAKGSAKSVGNNSPGPDPLSFKAHASSASLYPSKPALHKPPA</sequence>
<evidence type="ECO:0000313" key="3">
    <source>
        <dbReference type="Proteomes" id="UP001497516"/>
    </source>
</evidence>
<feature type="region of interest" description="Disordered" evidence="1">
    <location>
        <begin position="1"/>
        <end position="92"/>
    </location>
</feature>
<feature type="compositionally biased region" description="Polar residues" evidence="1">
    <location>
        <begin position="1"/>
        <end position="16"/>
    </location>
</feature>
<dbReference type="AlphaFoldDB" id="A0AAV2FUK2"/>